<sequence>MNRRFAGYLLLLAALAMLAACCVVAHGQEWEWSPPAPYHAAVVRVQAGANGGSGVYIALGGSCAVLTAAHVIQPNRTATVFWSDGTQSQGATRADKYQHDVGMVLTAHPSIPPLELADADPEPGSRVEFVTYGGPENRLRSFWSAFERERQLVGGSDCLYTVAVSSGDSGGAILDSSHRVVGIVSGGRTASVNGDGWPVHRGSVSAPRGPIRAFVGRVFGCQPQGCPPRRQGPILEWQRGGSIQFYPPRRQEPPPVLPGPGDEPPDEPAPIPHDEIAEDDGVTFDPVSRADLSAINVRLDALAAAIAAIPAGRTGDTGQQGARGLPGPKGDKGELGPVPGVDYVPNLDNPMGRFYLNVLTEAVVKRLPPMTFDPATLTDKQAAAWAAKIQPKLDPMTFQARTPNGELYGEPVPKRLGETVFLKTPKGD</sequence>
<dbReference type="InterPro" id="IPR043504">
    <property type="entry name" value="Peptidase_S1_PA_chymotrypsin"/>
</dbReference>
<dbReference type="Gene3D" id="2.40.10.10">
    <property type="entry name" value="Trypsin-like serine proteases"/>
    <property type="match status" value="2"/>
</dbReference>
<proteinExistence type="predicted"/>
<evidence type="ECO:0000256" key="1">
    <source>
        <dbReference type="SAM" id="MobiDB-lite"/>
    </source>
</evidence>
<dbReference type="EMBL" id="MT144149">
    <property type="protein sequence ID" value="QJA49697.1"/>
    <property type="molecule type" value="Genomic_DNA"/>
</dbReference>
<accession>A0A6H1ZQV9</accession>
<reference evidence="2" key="1">
    <citation type="submission" date="2020-03" db="EMBL/GenBank/DDBJ databases">
        <title>The deep terrestrial virosphere.</title>
        <authorList>
            <person name="Holmfeldt K."/>
            <person name="Nilsson E."/>
            <person name="Simone D."/>
            <person name="Lopez-Fernandez M."/>
            <person name="Wu X."/>
            <person name="de Brujin I."/>
            <person name="Lundin D."/>
            <person name="Andersson A."/>
            <person name="Bertilsson S."/>
            <person name="Dopson M."/>
        </authorList>
    </citation>
    <scope>NUCLEOTIDE SEQUENCE</scope>
    <source>
        <strain evidence="2">TM448A01426</strain>
    </source>
</reference>
<organism evidence="2">
    <name type="scientific">viral metagenome</name>
    <dbReference type="NCBI Taxonomy" id="1070528"/>
    <lineage>
        <taxon>unclassified sequences</taxon>
        <taxon>metagenomes</taxon>
        <taxon>organismal metagenomes</taxon>
    </lineage>
</organism>
<feature type="region of interest" description="Disordered" evidence="1">
    <location>
        <begin position="312"/>
        <end position="337"/>
    </location>
</feature>
<name>A0A6H1ZQV9_9ZZZZ</name>
<feature type="region of interest" description="Disordered" evidence="1">
    <location>
        <begin position="244"/>
        <end position="275"/>
    </location>
</feature>
<dbReference type="PROSITE" id="PS51257">
    <property type="entry name" value="PROKAR_LIPOPROTEIN"/>
    <property type="match status" value="1"/>
</dbReference>
<feature type="compositionally biased region" description="Pro residues" evidence="1">
    <location>
        <begin position="253"/>
        <end position="271"/>
    </location>
</feature>
<protein>
    <submittedName>
        <fullName evidence="2">Putative trypsin-like peptidase domain containing protein</fullName>
    </submittedName>
</protein>
<evidence type="ECO:0000313" key="2">
    <source>
        <dbReference type="EMBL" id="QJA49697.1"/>
    </source>
</evidence>
<dbReference type="AlphaFoldDB" id="A0A6H1ZQV9"/>
<gene>
    <name evidence="2" type="ORF">TM448A01426_0015</name>
</gene>
<dbReference type="InterPro" id="IPR009003">
    <property type="entry name" value="Peptidase_S1_PA"/>
</dbReference>
<dbReference type="SUPFAM" id="SSF50494">
    <property type="entry name" value="Trypsin-like serine proteases"/>
    <property type="match status" value="1"/>
</dbReference>
<dbReference type="Pfam" id="PF13365">
    <property type="entry name" value="Trypsin_2"/>
    <property type="match status" value="1"/>
</dbReference>